<proteinExistence type="predicted"/>
<keyword evidence="5" id="KW-1185">Reference proteome</keyword>
<dbReference type="Gene3D" id="3.30.830.10">
    <property type="entry name" value="Metalloenzyme, LuxS/M16 peptidase-like"/>
    <property type="match status" value="2"/>
</dbReference>
<dbReference type="Proteomes" id="UP000321820">
    <property type="component" value="Chromosome"/>
</dbReference>
<evidence type="ECO:0000259" key="2">
    <source>
        <dbReference type="Pfam" id="PF00675"/>
    </source>
</evidence>
<dbReference type="Pfam" id="PF00675">
    <property type="entry name" value="Peptidase_M16"/>
    <property type="match status" value="1"/>
</dbReference>
<dbReference type="AlphaFoldDB" id="A0A5B9EAT0"/>
<evidence type="ECO:0000259" key="3">
    <source>
        <dbReference type="Pfam" id="PF05193"/>
    </source>
</evidence>
<reference evidence="4 5" key="1">
    <citation type="submission" date="2019-08" db="EMBL/GenBank/DDBJ databases">
        <title>Complete genome sequence of Terriglobus albidus strain ORNL.</title>
        <authorList>
            <person name="Podar M."/>
        </authorList>
    </citation>
    <scope>NUCLEOTIDE SEQUENCE [LARGE SCALE GENOMIC DNA]</scope>
    <source>
        <strain evidence="4 5">ORNL</strain>
    </source>
</reference>
<evidence type="ECO:0000313" key="5">
    <source>
        <dbReference type="Proteomes" id="UP000321820"/>
    </source>
</evidence>
<feature type="domain" description="Peptidase M16 N-terminal" evidence="2">
    <location>
        <begin position="64"/>
        <end position="165"/>
    </location>
</feature>
<dbReference type="InterPro" id="IPR050361">
    <property type="entry name" value="MPP/UQCRC_Complex"/>
</dbReference>
<gene>
    <name evidence="4" type="ORF">FTW19_15455</name>
</gene>
<dbReference type="Pfam" id="PF05193">
    <property type="entry name" value="Peptidase_M16_C"/>
    <property type="match status" value="1"/>
</dbReference>
<evidence type="ECO:0000313" key="4">
    <source>
        <dbReference type="EMBL" id="QEE29268.1"/>
    </source>
</evidence>
<dbReference type="KEGG" id="talb:FTW19_15455"/>
<feature type="chain" id="PRO_5023034939" evidence="1">
    <location>
        <begin position="22"/>
        <end position="480"/>
    </location>
</feature>
<dbReference type="SUPFAM" id="SSF63411">
    <property type="entry name" value="LuxS/MPP-like metallohydrolase"/>
    <property type="match status" value="2"/>
</dbReference>
<organism evidence="4 5">
    <name type="scientific">Terriglobus albidus</name>
    <dbReference type="NCBI Taxonomy" id="1592106"/>
    <lineage>
        <taxon>Bacteria</taxon>
        <taxon>Pseudomonadati</taxon>
        <taxon>Acidobacteriota</taxon>
        <taxon>Terriglobia</taxon>
        <taxon>Terriglobales</taxon>
        <taxon>Acidobacteriaceae</taxon>
        <taxon>Terriglobus</taxon>
    </lineage>
</organism>
<dbReference type="OrthoDB" id="9811314at2"/>
<keyword evidence="1" id="KW-0732">Signal</keyword>
<dbReference type="InterPro" id="IPR007863">
    <property type="entry name" value="Peptidase_M16_C"/>
</dbReference>
<dbReference type="RefSeq" id="WP_147648462.1">
    <property type="nucleotide sequence ID" value="NZ_CP042806.1"/>
</dbReference>
<name>A0A5B9EAT0_9BACT</name>
<sequence>MKKNLVCLALASALIVPAFHAQTTEPWTKIPTPPLHEFKPVQPKRIDLKNGVVIFLQEDHELPFIDGTINIRGGSREEPANKAGMLDMYGDVWRTSGTAAMDGDAMDDALEAKAAKIETSADIDSTALTWSSLKTDFDTVFPQTIDLLLHPSFKPEKLELAQQQMATGIARRNDDAGGILAREVGKVVYGAASPYARQPEFSTVLGVTADDLKQWHDKTVVGSNLLVSVIGDFDSATMEKKLRDTFEKLPKGEPFKSLKGDFPGPKPGVYFVNKDDVNQSNISIAGLGTMRNNPDLYALSVMNEIFSGGFGSRLTQSVRTKLGLAYAVGGGYGATYDHPGIFRVQAGTKSASTVAATKAMLEEINRLKSVPPTETELRNAREQLLNSFIFRYDSRAKVLSEQVMLAFYGYPADFLEKYKAGIEKVTAADVSRVAAKYIDTSKLAIVVVGNSGDLGSSLKDLGPVTDVDITIPPPPAGMGN</sequence>
<dbReference type="EMBL" id="CP042806">
    <property type="protein sequence ID" value="QEE29268.1"/>
    <property type="molecule type" value="Genomic_DNA"/>
</dbReference>
<feature type="signal peptide" evidence="1">
    <location>
        <begin position="1"/>
        <end position="21"/>
    </location>
</feature>
<accession>A0A5B9EAT0</accession>
<dbReference type="InterPro" id="IPR011249">
    <property type="entry name" value="Metalloenz_LuxS/M16"/>
</dbReference>
<dbReference type="PANTHER" id="PTHR11851">
    <property type="entry name" value="METALLOPROTEASE"/>
    <property type="match status" value="1"/>
</dbReference>
<feature type="domain" description="Peptidase M16 C-terminal" evidence="3">
    <location>
        <begin position="207"/>
        <end position="384"/>
    </location>
</feature>
<dbReference type="InterPro" id="IPR011765">
    <property type="entry name" value="Pept_M16_N"/>
</dbReference>
<dbReference type="GO" id="GO:0046872">
    <property type="term" value="F:metal ion binding"/>
    <property type="evidence" value="ECO:0007669"/>
    <property type="project" value="InterPro"/>
</dbReference>
<evidence type="ECO:0000256" key="1">
    <source>
        <dbReference type="SAM" id="SignalP"/>
    </source>
</evidence>
<protein>
    <submittedName>
        <fullName evidence="4">Insulinase family protein</fullName>
    </submittedName>
</protein>
<dbReference type="PANTHER" id="PTHR11851:SF225">
    <property type="entry name" value="NON-PEPTIDASE HOMOLOG YMXG"/>
    <property type="match status" value="1"/>
</dbReference>